<dbReference type="PANTHER" id="PTHR23050">
    <property type="entry name" value="CALCIUM BINDING PROTEIN"/>
    <property type="match status" value="1"/>
</dbReference>
<comment type="caution">
    <text evidence="5">The sequence shown here is derived from an EMBL/GenBank/DDBJ whole genome shotgun (WGS) entry which is preliminary data.</text>
</comment>
<dbReference type="Pfam" id="PF13499">
    <property type="entry name" value="EF-hand_7"/>
    <property type="match status" value="2"/>
</dbReference>
<organism evidence="5 6">
    <name type="scientific">Riccia fluitans</name>
    <dbReference type="NCBI Taxonomy" id="41844"/>
    <lineage>
        <taxon>Eukaryota</taxon>
        <taxon>Viridiplantae</taxon>
        <taxon>Streptophyta</taxon>
        <taxon>Embryophyta</taxon>
        <taxon>Marchantiophyta</taxon>
        <taxon>Marchantiopsida</taxon>
        <taxon>Marchantiidae</taxon>
        <taxon>Marchantiales</taxon>
        <taxon>Ricciaceae</taxon>
        <taxon>Riccia</taxon>
    </lineage>
</organism>
<dbReference type="PROSITE" id="PS50222">
    <property type="entry name" value="EF_HAND_2"/>
    <property type="match status" value="3"/>
</dbReference>
<feature type="domain" description="EF-hand" evidence="4">
    <location>
        <begin position="100"/>
        <end position="135"/>
    </location>
</feature>
<keyword evidence="6" id="KW-1185">Reference proteome</keyword>
<feature type="domain" description="EF-hand" evidence="4">
    <location>
        <begin position="141"/>
        <end position="176"/>
    </location>
</feature>
<dbReference type="SUPFAM" id="SSF47473">
    <property type="entry name" value="EF-hand"/>
    <property type="match status" value="1"/>
</dbReference>
<name>A0ABD1Z8F7_9MARC</name>
<dbReference type="CDD" id="cd00051">
    <property type="entry name" value="EFh"/>
    <property type="match status" value="1"/>
</dbReference>
<dbReference type="AlphaFoldDB" id="A0ABD1Z8F7"/>
<gene>
    <name evidence="5" type="ORF">R1flu_011377</name>
</gene>
<evidence type="ECO:0000256" key="3">
    <source>
        <dbReference type="SAM" id="MobiDB-lite"/>
    </source>
</evidence>
<keyword evidence="2" id="KW-0106">Calcium</keyword>
<dbReference type="InterPro" id="IPR018247">
    <property type="entry name" value="EF_Hand_1_Ca_BS"/>
</dbReference>
<dbReference type="InterPro" id="IPR011992">
    <property type="entry name" value="EF-hand-dom_pair"/>
</dbReference>
<feature type="compositionally biased region" description="Basic residues" evidence="3">
    <location>
        <begin position="1"/>
        <end position="11"/>
    </location>
</feature>
<evidence type="ECO:0000313" key="6">
    <source>
        <dbReference type="Proteomes" id="UP001605036"/>
    </source>
</evidence>
<feature type="region of interest" description="Disordered" evidence="3">
    <location>
        <begin position="1"/>
        <end position="51"/>
    </location>
</feature>
<proteinExistence type="predicted"/>
<dbReference type="EMBL" id="JBHFFA010000002">
    <property type="protein sequence ID" value="KAL2643790.1"/>
    <property type="molecule type" value="Genomic_DNA"/>
</dbReference>
<sequence length="216" mass="24115">MKFRNIFHRKEKPSASAKASTSNPNSEVSPDKSSSGHSNNSSCSSKHSNCSGHHRAFTDWRLEDENQKLTEAFQIIDKNGDGKISHEELKAMWAILGEKVTEQELRAMVQEVDANGDGEIELDEFITLNRNFGLGLDDAEHHSEEVHLAFNLADVNRDGRISVDELQGVMKKLGMKITAAESCAMLTFADSDHDCLLNYEEFERLMKSNVFASGTH</sequence>
<dbReference type="InterPro" id="IPR050145">
    <property type="entry name" value="Centrin_CML-like"/>
</dbReference>
<dbReference type="GO" id="GO:0005509">
    <property type="term" value="F:calcium ion binding"/>
    <property type="evidence" value="ECO:0007669"/>
    <property type="project" value="UniProtKB-ARBA"/>
</dbReference>
<dbReference type="FunFam" id="1.10.238.10:FF:000178">
    <property type="entry name" value="Calmodulin-2 A"/>
    <property type="match status" value="1"/>
</dbReference>
<feature type="domain" description="EF-hand" evidence="4">
    <location>
        <begin position="64"/>
        <end position="99"/>
    </location>
</feature>
<dbReference type="PROSITE" id="PS00018">
    <property type="entry name" value="EF_HAND_1"/>
    <property type="match status" value="3"/>
</dbReference>
<evidence type="ECO:0000256" key="2">
    <source>
        <dbReference type="ARBA" id="ARBA00022837"/>
    </source>
</evidence>
<evidence type="ECO:0000259" key="4">
    <source>
        <dbReference type="PROSITE" id="PS50222"/>
    </source>
</evidence>
<evidence type="ECO:0000313" key="5">
    <source>
        <dbReference type="EMBL" id="KAL2643790.1"/>
    </source>
</evidence>
<dbReference type="InterPro" id="IPR002048">
    <property type="entry name" value="EF_hand_dom"/>
</dbReference>
<protein>
    <recommendedName>
        <fullName evidence="4">EF-hand domain-containing protein</fullName>
    </recommendedName>
</protein>
<accession>A0ABD1Z8F7</accession>
<dbReference type="SMART" id="SM00054">
    <property type="entry name" value="EFh"/>
    <property type="match status" value="4"/>
</dbReference>
<reference evidence="5 6" key="1">
    <citation type="submission" date="2024-09" db="EMBL/GenBank/DDBJ databases">
        <title>Chromosome-scale assembly of Riccia fluitans.</title>
        <authorList>
            <person name="Paukszto L."/>
            <person name="Sawicki J."/>
            <person name="Karawczyk K."/>
            <person name="Piernik-Szablinska J."/>
            <person name="Szczecinska M."/>
            <person name="Mazdziarz M."/>
        </authorList>
    </citation>
    <scope>NUCLEOTIDE SEQUENCE [LARGE SCALE GENOMIC DNA]</scope>
    <source>
        <strain evidence="5">Rf_01</strain>
        <tissue evidence="5">Aerial parts of the thallus</tissue>
    </source>
</reference>
<keyword evidence="1" id="KW-0677">Repeat</keyword>
<evidence type="ECO:0000256" key="1">
    <source>
        <dbReference type="ARBA" id="ARBA00022737"/>
    </source>
</evidence>
<feature type="compositionally biased region" description="Polar residues" evidence="3">
    <location>
        <begin position="17"/>
        <end position="28"/>
    </location>
</feature>
<dbReference type="Gene3D" id="1.10.238.10">
    <property type="entry name" value="EF-hand"/>
    <property type="match status" value="2"/>
</dbReference>
<dbReference type="GO" id="GO:0043226">
    <property type="term" value="C:organelle"/>
    <property type="evidence" value="ECO:0007669"/>
    <property type="project" value="UniProtKB-ARBA"/>
</dbReference>
<feature type="compositionally biased region" description="Low complexity" evidence="3">
    <location>
        <begin position="32"/>
        <end position="51"/>
    </location>
</feature>
<dbReference type="Proteomes" id="UP001605036">
    <property type="component" value="Unassembled WGS sequence"/>
</dbReference>